<dbReference type="PANTHER" id="PTHR30097:SF15">
    <property type="entry name" value="CATION EFFLUX SYSTEM PROTEIN CUSB"/>
    <property type="match status" value="1"/>
</dbReference>
<dbReference type="NCBIfam" id="TIGR01730">
    <property type="entry name" value="RND_mfp"/>
    <property type="match status" value="1"/>
</dbReference>
<dbReference type="Pfam" id="PF25954">
    <property type="entry name" value="Beta-barrel_RND_2"/>
    <property type="match status" value="1"/>
</dbReference>
<dbReference type="Gene3D" id="2.40.420.20">
    <property type="match status" value="1"/>
</dbReference>
<dbReference type="InterPro" id="IPR058790">
    <property type="entry name" value="BSH_CusB"/>
</dbReference>
<dbReference type="Pfam" id="PF25869">
    <property type="entry name" value="3HB_CusB"/>
    <property type="match status" value="1"/>
</dbReference>
<dbReference type="RefSeq" id="WP_125966552.1">
    <property type="nucleotide sequence ID" value="NZ_RXFQ01000019.1"/>
</dbReference>
<keyword evidence="9" id="KW-1185">Reference proteome</keyword>
<organism evidence="8 9">
    <name type="scientific">Variovorax beijingensis</name>
    <dbReference type="NCBI Taxonomy" id="2496117"/>
    <lineage>
        <taxon>Bacteria</taxon>
        <taxon>Pseudomonadati</taxon>
        <taxon>Pseudomonadota</taxon>
        <taxon>Betaproteobacteria</taxon>
        <taxon>Burkholderiales</taxon>
        <taxon>Comamonadaceae</taxon>
        <taxon>Variovorax</taxon>
    </lineage>
</organism>
<comment type="similarity">
    <text evidence="1">Belongs to the membrane fusion protein (MFP) (TC 8.A.1) family.</text>
</comment>
<dbReference type="PANTHER" id="PTHR30097">
    <property type="entry name" value="CATION EFFLUX SYSTEM PROTEIN CUSB"/>
    <property type="match status" value="1"/>
</dbReference>
<evidence type="ECO:0000259" key="3">
    <source>
        <dbReference type="Pfam" id="PF19335"/>
    </source>
</evidence>
<evidence type="ECO:0000313" key="8">
    <source>
        <dbReference type="EMBL" id="RSZ30528.1"/>
    </source>
</evidence>
<dbReference type="Gene3D" id="2.40.30.170">
    <property type="match status" value="1"/>
</dbReference>
<name>A0ABX9ZZZ2_9BURK</name>
<evidence type="ECO:0000259" key="7">
    <source>
        <dbReference type="Pfam" id="PF25975"/>
    </source>
</evidence>
<feature type="domain" description="CusB-like three alpha-helical bundle" evidence="4">
    <location>
        <begin position="163"/>
        <end position="212"/>
    </location>
</feature>
<dbReference type="Gene3D" id="2.40.50.320">
    <property type="entry name" value="Copper binding periplasmic protein CusF"/>
    <property type="match status" value="1"/>
</dbReference>
<proteinExistence type="inferred from homology"/>
<protein>
    <submittedName>
        <fullName evidence="8">Efflux RND transporter periplasmic adaptor subunit</fullName>
    </submittedName>
</protein>
<dbReference type="InterPro" id="IPR058649">
    <property type="entry name" value="CzcB_C"/>
</dbReference>
<dbReference type="InterPro" id="IPR006143">
    <property type="entry name" value="RND_pump_MFP"/>
</dbReference>
<dbReference type="Pfam" id="PF25919">
    <property type="entry name" value="BSH_CusB"/>
    <property type="match status" value="1"/>
</dbReference>
<dbReference type="InterPro" id="IPR058791">
    <property type="entry name" value="3HB_CusB"/>
</dbReference>
<gene>
    <name evidence="8" type="ORF">EJO66_26010</name>
</gene>
<dbReference type="SUPFAM" id="SSF111369">
    <property type="entry name" value="HlyD-like secretion proteins"/>
    <property type="match status" value="1"/>
</dbReference>
<sequence>MNRKLTVGVSLLAALLLAAGAFYLGRKTGQTVDTSMAAAATPDGRKVLYWHDPMVPGPRFDKPGKSPFMDMQLVPVYADSATASEAGVKISPAAQQNLGIRYAKVRRTDASTSFEAIGSVQFDERRNAAVQTRVAGYVERLSVRAPMERVRKGQALATIFAPDWLGPQNEWLALRRAGASSDLVEAARDRMRALSIPAELIRRSEETGTAQARYVLAAPVDGVVAELGVREGVAVTPGMTLFRIAGLQKVWAVAEIPEAQAVRLARGQKTKAVLQADASQSFDGALDEILPEISTATRTLKVRFEVDNTKGKLTPGMLLRLQVAGPAGSRLVVTSEAVIRTGRRAVVIVRKADGAFEPRDVSTGADLGDDTEVVSGLAEGEQVVASGQFLIDSEARLRSVLGNMAAPAATPAASASATAVVTHQAEGKVESVAPDGITISHGPVATLQWPAMTMGFAKATPSAFPEIKPGDPVRFEFREGGPMGYELVSIQRLQPGARK</sequence>
<evidence type="ECO:0000259" key="5">
    <source>
        <dbReference type="Pfam" id="PF25919"/>
    </source>
</evidence>
<dbReference type="Pfam" id="PF11604">
    <property type="entry name" value="CusF_Ec"/>
    <property type="match status" value="1"/>
</dbReference>
<dbReference type="InterPro" id="IPR042230">
    <property type="entry name" value="CusF_sf"/>
</dbReference>
<accession>A0ABX9ZZZ2</accession>
<feature type="domain" description="Heavy metal binding" evidence="3">
    <location>
        <begin position="49"/>
        <end position="76"/>
    </location>
</feature>
<feature type="domain" description="CusB-like barrel-sandwich hybrid" evidence="5">
    <location>
        <begin position="128"/>
        <end position="245"/>
    </location>
</feature>
<evidence type="ECO:0000256" key="2">
    <source>
        <dbReference type="ARBA" id="ARBA00022448"/>
    </source>
</evidence>
<reference evidence="8 9" key="1">
    <citation type="submission" date="2018-12" db="EMBL/GenBank/DDBJ databases">
        <title>The genome sequences of strain 502.</title>
        <authorList>
            <person name="Gao J."/>
            <person name="Sun J."/>
        </authorList>
    </citation>
    <scope>NUCLEOTIDE SEQUENCE [LARGE SCALE GENOMIC DNA]</scope>
    <source>
        <strain evidence="8 9">502</strain>
    </source>
</reference>
<dbReference type="InterPro" id="IPR058792">
    <property type="entry name" value="Beta-barrel_RND_2"/>
</dbReference>
<evidence type="ECO:0000313" key="9">
    <source>
        <dbReference type="Proteomes" id="UP000271137"/>
    </source>
</evidence>
<feature type="domain" description="CzcB-like C-terminal circularly permuted SH3-like" evidence="7">
    <location>
        <begin position="332"/>
        <end position="391"/>
    </location>
</feature>
<comment type="caution">
    <text evidence="8">The sequence shown here is derived from an EMBL/GenBank/DDBJ whole genome shotgun (WGS) entry which is preliminary data.</text>
</comment>
<dbReference type="InterPro" id="IPR045800">
    <property type="entry name" value="HMBD"/>
</dbReference>
<dbReference type="Gene3D" id="2.40.50.100">
    <property type="match status" value="1"/>
</dbReference>
<keyword evidence="2" id="KW-0813">Transport</keyword>
<evidence type="ECO:0000259" key="6">
    <source>
        <dbReference type="Pfam" id="PF25954"/>
    </source>
</evidence>
<dbReference type="Proteomes" id="UP000271137">
    <property type="component" value="Unassembled WGS sequence"/>
</dbReference>
<dbReference type="Pfam" id="PF25975">
    <property type="entry name" value="CzcB_C"/>
    <property type="match status" value="1"/>
</dbReference>
<dbReference type="InterPro" id="IPR021647">
    <property type="entry name" value="CusF_Ec"/>
</dbReference>
<dbReference type="Gene3D" id="6.10.140.730">
    <property type="match status" value="1"/>
</dbReference>
<evidence type="ECO:0000259" key="4">
    <source>
        <dbReference type="Pfam" id="PF25869"/>
    </source>
</evidence>
<dbReference type="Pfam" id="PF19335">
    <property type="entry name" value="HMBD"/>
    <property type="match status" value="1"/>
</dbReference>
<dbReference type="EMBL" id="RXFQ01000019">
    <property type="protein sequence ID" value="RSZ30528.1"/>
    <property type="molecule type" value="Genomic_DNA"/>
</dbReference>
<feature type="domain" description="CusB-like beta-barrel" evidence="6">
    <location>
        <begin position="249"/>
        <end position="325"/>
    </location>
</feature>
<dbReference type="InterPro" id="IPR051909">
    <property type="entry name" value="MFP_Cation_Efflux"/>
</dbReference>
<evidence type="ECO:0000256" key="1">
    <source>
        <dbReference type="ARBA" id="ARBA00009477"/>
    </source>
</evidence>